<dbReference type="EMBL" id="JBHSZG010000001">
    <property type="protein sequence ID" value="MFC7137327.1"/>
    <property type="molecule type" value="Genomic_DNA"/>
</dbReference>
<evidence type="ECO:0000313" key="4">
    <source>
        <dbReference type="Proteomes" id="UP001596368"/>
    </source>
</evidence>
<organism evidence="3 4">
    <name type="scientific">Halobaculum litoreum</name>
    <dbReference type="NCBI Taxonomy" id="3031998"/>
    <lineage>
        <taxon>Archaea</taxon>
        <taxon>Methanobacteriati</taxon>
        <taxon>Methanobacteriota</taxon>
        <taxon>Stenosarchaea group</taxon>
        <taxon>Halobacteria</taxon>
        <taxon>Halobacteriales</taxon>
        <taxon>Haloferacaceae</taxon>
        <taxon>Halobaculum</taxon>
    </lineage>
</organism>
<keyword evidence="4" id="KW-1185">Reference proteome</keyword>
<name>A0ABD5XVX0_9EURY</name>
<accession>A0ABD5XVX0</accession>
<comment type="caution">
    <text evidence="3">The sequence shown here is derived from an EMBL/GenBank/DDBJ whole genome shotgun (WGS) entry which is preliminary data.</text>
</comment>
<dbReference type="InterPro" id="IPR055768">
    <property type="entry name" value="DUF7344"/>
</dbReference>
<keyword evidence="1" id="KW-0812">Transmembrane</keyword>
<evidence type="ECO:0000259" key="2">
    <source>
        <dbReference type="Pfam" id="PF24035"/>
    </source>
</evidence>
<gene>
    <name evidence="3" type="ORF">ACFQRB_14460</name>
</gene>
<keyword evidence="1" id="KW-1133">Transmembrane helix</keyword>
<keyword evidence="1" id="KW-0472">Membrane</keyword>
<sequence>MRAESAEIGELAEHVAAWENGVDVAEVDSTQRRRAYVALHQTHLPRLDEAGVLRYESTREEIELTETGEDLRVYMDVVRGNDIPWSEFYLGLSAFAAALVTVAWLDFYPFSIGGDAAYAALVVALFAATSVVHLVRSRRNRLGAGGDPPTAR</sequence>
<reference evidence="3 4" key="1">
    <citation type="journal article" date="2019" name="Int. J. Syst. Evol. Microbiol.">
        <title>The Global Catalogue of Microorganisms (GCM) 10K type strain sequencing project: providing services to taxonomists for standard genome sequencing and annotation.</title>
        <authorList>
            <consortium name="The Broad Institute Genomics Platform"/>
            <consortium name="The Broad Institute Genome Sequencing Center for Infectious Disease"/>
            <person name="Wu L."/>
            <person name="Ma J."/>
        </authorList>
    </citation>
    <scope>NUCLEOTIDE SEQUENCE [LARGE SCALE GENOMIC DNA]</scope>
    <source>
        <strain evidence="3 4">DT92</strain>
    </source>
</reference>
<feature type="transmembrane region" description="Helical" evidence="1">
    <location>
        <begin position="116"/>
        <end position="135"/>
    </location>
</feature>
<dbReference type="Pfam" id="PF24035">
    <property type="entry name" value="DUF7344"/>
    <property type="match status" value="1"/>
</dbReference>
<protein>
    <recommendedName>
        <fullName evidence="2">DUF7344 domain-containing protein</fullName>
    </recommendedName>
</protein>
<evidence type="ECO:0000256" key="1">
    <source>
        <dbReference type="SAM" id="Phobius"/>
    </source>
</evidence>
<evidence type="ECO:0000313" key="3">
    <source>
        <dbReference type="EMBL" id="MFC7137327.1"/>
    </source>
</evidence>
<feature type="transmembrane region" description="Helical" evidence="1">
    <location>
        <begin position="88"/>
        <end position="110"/>
    </location>
</feature>
<proteinExistence type="predicted"/>
<feature type="domain" description="DUF7344" evidence="2">
    <location>
        <begin position="4"/>
        <end position="63"/>
    </location>
</feature>
<dbReference type="AlphaFoldDB" id="A0ABD5XVX0"/>
<dbReference type="Proteomes" id="UP001596368">
    <property type="component" value="Unassembled WGS sequence"/>
</dbReference>